<dbReference type="GO" id="GO:0005524">
    <property type="term" value="F:ATP binding"/>
    <property type="evidence" value="ECO:0007669"/>
    <property type="project" value="UniProtKB-KW"/>
</dbReference>
<dbReference type="RefSeq" id="WP_127192733.1">
    <property type="nucleotide sequence ID" value="NZ_RZNY01000011.1"/>
</dbReference>
<dbReference type="GO" id="GO:0042626">
    <property type="term" value="F:ATPase-coupled transmembrane transporter activity"/>
    <property type="evidence" value="ECO:0007669"/>
    <property type="project" value="TreeGrafter"/>
</dbReference>
<evidence type="ECO:0000256" key="8">
    <source>
        <dbReference type="ARBA" id="ARBA00023136"/>
    </source>
</evidence>
<gene>
    <name evidence="10" type="ORF">EJP82_14260</name>
</gene>
<dbReference type="SUPFAM" id="SSF52540">
    <property type="entry name" value="P-loop containing nucleoside triphosphate hydrolases"/>
    <property type="match status" value="1"/>
</dbReference>
<dbReference type="InterPro" id="IPR027417">
    <property type="entry name" value="P-loop_NTPase"/>
</dbReference>
<evidence type="ECO:0000256" key="4">
    <source>
        <dbReference type="ARBA" id="ARBA00022475"/>
    </source>
</evidence>
<dbReference type="InterPro" id="IPR003439">
    <property type="entry name" value="ABC_transporter-like_ATP-bd"/>
</dbReference>
<dbReference type="Gene3D" id="3.40.50.300">
    <property type="entry name" value="P-loop containing nucleotide triphosphate hydrolases"/>
    <property type="match status" value="1"/>
</dbReference>
<evidence type="ECO:0000256" key="1">
    <source>
        <dbReference type="ARBA" id="ARBA00004202"/>
    </source>
</evidence>
<evidence type="ECO:0000256" key="2">
    <source>
        <dbReference type="ARBA" id="ARBA00005417"/>
    </source>
</evidence>
<dbReference type="OrthoDB" id="9784332at2"/>
<keyword evidence="5" id="KW-0547">Nucleotide-binding</keyword>
<dbReference type="EMBL" id="RZNY01000011">
    <property type="protein sequence ID" value="RUT45459.1"/>
    <property type="molecule type" value="Genomic_DNA"/>
</dbReference>
<evidence type="ECO:0000313" key="11">
    <source>
        <dbReference type="Proteomes" id="UP000279446"/>
    </source>
</evidence>
<dbReference type="NCBIfam" id="TIGR04520">
    <property type="entry name" value="ECF_ATPase_1"/>
    <property type="match status" value="1"/>
</dbReference>
<name>A0A3S1DNJ2_9BACL</name>
<dbReference type="CDD" id="cd03225">
    <property type="entry name" value="ABC_cobalt_CbiO_domain1"/>
    <property type="match status" value="1"/>
</dbReference>
<keyword evidence="11" id="KW-1185">Reference proteome</keyword>
<dbReference type="Proteomes" id="UP000279446">
    <property type="component" value="Unassembled WGS sequence"/>
</dbReference>
<dbReference type="FunFam" id="3.40.50.300:FF:000224">
    <property type="entry name" value="Energy-coupling factor transporter ATP-binding protein EcfA"/>
    <property type="match status" value="1"/>
</dbReference>
<comment type="similarity">
    <text evidence="2">Belongs to the ABC transporter superfamily.</text>
</comment>
<dbReference type="PANTHER" id="PTHR43553:SF24">
    <property type="entry name" value="ENERGY-COUPLING FACTOR TRANSPORTER ATP-BINDING PROTEIN ECFA1"/>
    <property type="match status" value="1"/>
</dbReference>
<keyword evidence="8" id="KW-0472">Membrane</keyword>
<proteinExistence type="inferred from homology"/>
<evidence type="ECO:0000259" key="9">
    <source>
        <dbReference type="PROSITE" id="PS50893"/>
    </source>
</evidence>
<dbReference type="GO" id="GO:0043190">
    <property type="term" value="C:ATP-binding cassette (ABC) transporter complex"/>
    <property type="evidence" value="ECO:0007669"/>
    <property type="project" value="TreeGrafter"/>
</dbReference>
<feature type="domain" description="ABC transporter" evidence="9">
    <location>
        <begin position="2"/>
        <end position="235"/>
    </location>
</feature>
<dbReference type="InterPro" id="IPR015856">
    <property type="entry name" value="ABC_transpr_CbiO/EcfA_su"/>
</dbReference>
<dbReference type="AlphaFoldDB" id="A0A3S1DNJ2"/>
<keyword evidence="7" id="KW-1278">Translocase</keyword>
<comment type="subcellular location">
    <subcellularLocation>
        <location evidence="1">Cell membrane</location>
        <topology evidence="1">Peripheral membrane protein</topology>
    </subcellularLocation>
</comment>
<sequence length="266" mass="30456">MLTFDHVHFYYKKGLPVIEDMSFTIESGEFVAIVGANGCGKSTIAKLMDGLLLPKEGHVKFKSLDTSNSVDLDKIHTQIGFIFQNPEDQFITTTVMDEVIFGLENIRVPREEMRSRLDYALQAVQMEDYLEAMPHQLSGGQKQRVAIAAILAMRPQMIIFDEATSMLDPQGREQVLSIMHELHTQGMTIIHITHHMEEVLSAERILLIHEGRNEFDGDPLSFFETVPVTEYQLELPFAVRLHHKLQLKTPLMANWKEMISSEWFIN</sequence>
<evidence type="ECO:0000256" key="7">
    <source>
        <dbReference type="ARBA" id="ARBA00022967"/>
    </source>
</evidence>
<dbReference type="InterPro" id="IPR030947">
    <property type="entry name" value="EcfA_1"/>
</dbReference>
<comment type="caution">
    <text evidence="10">The sequence shown here is derived from an EMBL/GenBank/DDBJ whole genome shotgun (WGS) entry which is preliminary data.</text>
</comment>
<dbReference type="PANTHER" id="PTHR43553">
    <property type="entry name" value="HEAVY METAL TRANSPORTER"/>
    <property type="match status" value="1"/>
</dbReference>
<dbReference type="PROSITE" id="PS50893">
    <property type="entry name" value="ABC_TRANSPORTER_2"/>
    <property type="match status" value="1"/>
</dbReference>
<dbReference type="InterPro" id="IPR050095">
    <property type="entry name" value="ECF_ABC_transporter_ATP-bd"/>
</dbReference>
<evidence type="ECO:0000313" key="10">
    <source>
        <dbReference type="EMBL" id="RUT45459.1"/>
    </source>
</evidence>
<dbReference type="Pfam" id="PF00005">
    <property type="entry name" value="ABC_tran"/>
    <property type="match status" value="1"/>
</dbReference>
<dbReference type="GO" id="GO:0015087">
    <property type="term" value="F:cobalt ion transmembrane transporter activity"/>
    <property type="evidence" value="ECO:0007669"/>
    <property type="project" value="UniProtKB-ARBA"/>
</dbReference>
<dbReference type="InterPro" id="IPR003593">
    <property type="entry name" value="AAA+_ATPase"/>
</dbReference>
<reference evidence="10 11" key="1">
    <citation type="submission" date="2018-12" db="EMBL/GenBank/DDBJ databases">
        <authorList>
            <person name="Sun L."/>
            <person name="Chen Z."/>
        </authorList>
    </citation>
    <scope>NUCLEOTIDE SEQUENCE [LARGE SCALE GENOMIC DNA]</scope>
    <source>
        <strain evidence="10 11">DSM 15890</strain>
    </source>
</reference>
<dbReference type="SMART" id="SM00382">
    <property type="entry name" value="AAA"/>
    <property type="match status" value="1"/>
</dbReference>
<evidence type="ECO:0000256" key="6">
    <source>
        <dbReference type="ARBA" id="ARBA00022840"/>
    </source>
</evidence>
<accession>A0A3S1DNJ2</accession>
<organism evidence="10 11">
    <name type="scientific">Paenibacillus anaericanus</name>
    <dbReference type="NCBI Taxonomy" id="170367"/>
    <lineage>
        <taxon>Bacteria</taxon>
        <taxon>Bacillati</taxon>
        <taxon>Bacillota</taxon>
        <taxon>Bacilli</taxon>
        <taxon>Bacillales</taxon>
        <taxon>Paenibacillaceae</taxon>
        <taxon>Paenibacillus</taxon>
    </lineage>
</organism>
<keyword evidence="3" id="KW-0813">Transport</keyword>
<keyword evidence="4" id="KW-1003">Cell membrane</keyword>
<dbReference type="PROSITE" id="PS00211">
    <property type="entry name" value="ABC_TRANSPORTER_1"/>
    <property type="match status" value="1"/>
</dbReference>
<dbReference type="InterPro" id="IPR017871">
    <property type="entry name" value="ABC_transporter-like_CS"/>
</dbReference>
<evidence type="ECO:0000256" key="5">
    <source>
        <dbReference type="ARBA" id="ARBA00022741"/>
    </source>
</evidence>
<dbReference type="GO" id="GO:0016887">
    <property type="term" value="F:ATP hydrolysis activity"/>
    <property type="evidence" value="ECO:0007669"/>
    <property type="project" value="InterPro"/>
</dbReference>
<keyword evidence="6" id="KW-0067">ATP-binding</keyword>
<evidence type="ECO:0000256" key="3">
    <source>
        <dbReference type="ARBA" id="ARBA00022448"/>
    </source>
</evidence>
<protein>
    <submittedName>
        <fullName evidence="10">Energy-coupling factor transporter ATPase</fullName>
    </submittedName>
</protein>